<reference evidence="4 5" key="1">
    <citation type="journal article" date="2015" name="Genome Biol. Evol.">
        <title>Phylogenomic analyses indicate that early fungi evolved digesting cell walls of algal ancestors of land plants.</title>
        <authorList>
            <person name="Chang Y."/>
            <person name="Wang S."/>
            <person name="Sekimoto S."/>
            <person name="Aerts A.L."/>
            <person name="Choi C."/>
            <person name="Clum A."/>
            <person name="LaButti K.M."/>
            <person name="Lindquist E.A."/>
            <person name="Yee Ngan C."/>
            <person name="Ohm R.A."/>
            <person name="Salamov A.A."/>
            <person name="Grigoriev I.V."/>
            <person name="Spatafora J.W."/>
            <person name="Berbee M.L."/>
        </authorList>
    </citation>
    <scope>NUCLEOTIDE SEQUENCE [LARGE SCALE GENOMIC DNA]</scope>
    <source>
        <strain evidence="4 5">JEL478</strain>
    </source>
</reference>
<dbReference type="CDD" id="cd00413">
    <property type="entry name" value="Glyco_hydrolase_16"/>
    <property type="match status" value="1"/>
</dbReference>
<dbReference type="Pfam" id="PF00722">
    <property type="entry name" value="Glyco_hydro_16"/>
    <property type="match status" value="1"/>
</dbReference>
<feature type="chain" id="PRO_5007296549" evidence="2">
    <location>
        <begin position="33"/>
        <end position="326"/>
    </location>
</feature>
<dbReference type="EMBL" id="KQ965731">
    <property type="protein sequence ID" value="KXS22436.1"/>
    <property type="molecule type" value="Genomic_DNA"/>
</dbReference>
<dbReference type="OrthoDB" id="2145404at2759"/>
<feature type="compositionally biased region" description="Polar residues" evidence="1">
    <location>
        <begin position="182"/>
        <end position="191"/>
    </location>
</feature>
<dbReference type="Gene3D" id="2.60.120.200">
    <property type="match status" value="1"/>
</dbReference>
<feature type="region of interest" description="Disordered" evidence="1">
    <location>
        <begin position="171"/>
        <end position="194"/>
    </location>
</feature>
<dbReference type="STRING" id="1344416.A0A139B0B4"/>
<evidence type="ECO:0000313" key="5">
    <source>
        <dbReference type="Proteomes" id="UP000070544"/>
    </source>
</evidence>
<dbReference type="PANTHER" id="PTHR38121">
    <property type="entry name" value="GH16 DOMAIN-CONTAINING PROTEIN"/>
    <property type="match status" value="1"/>
</dbReference>
<dbReference type="PROSITE" id="PS51762">
    <property type="entry name" value="GH16_2"/>
    <property type="match status" value="1"/>
</dbReference>
<feature type="signal peptide" evidence="2">
    <location>
        <begin position="1"/>
        <end position="32"/>
    </location>
</feature>
<evidence type="ECO:0000313" key="4">
    <source>
        <dbReference type="EMBL" id="KXS22436.1"/>
    </source>
</evidence>
<dbReference type="GO" id="GO:0005975">
    <property type="term" value="P:carbohydrate metabolic process"/>
    <property type="evidence" value="ECO:0007669"/>
    <property type="project" value="InterPro"/>
</dbReference>
<organism evidence="4 5">
    <name type="scientific">Gonapodya prolifera (strain JEL478)</name>
    <name type="common">Monoblepharis prolifera</name>
    <dbReference type="NCBI Taxonomy" id="1344416"/>
    <lineage>
        <taxon>Eukaryota</taxon>
        <taxon>Fungi</taxon>
        <taxon>Fungi incertae sedis</taxon>
        <taxon>Chytridiomycota</taxon>
        <taxon>Chytridiomycota incertae sedis</taxon>
        <taxon>Monoblepharidomycetes</taxon>
        <taxon>Monoblepharidales</taxon>
        <taxon>Gonapodyaceae</taxon>
        <taxon>Gonapodya</taxon>
    </lineage>
</organism>
<dbReference type="AlphaFoldDB" id="A0A139B0B4"/>
<evidence type="ECO:0000259" key="3">
    <source>
        <dbReference type="PROSITE" id="PS51762"/>
    </source>
</evidence>
<dbReference type="Proteomes" id="UP000070544">
    <property type="component" value="Unassembled WGS sequence"/>
</dbReference>
<gene>
    <name evidence="4" type="ORF">M427DRAFT_172502</name>
</gene>
<sequence>MAPHPSTRLLSLVPLVPLLLLLALPHAPLTHAMCECGYRTPTLDIFTDALVVPSFGSVDLDAAPDFFPSAWSRDPVGDETVGTVMEKGNAVVDGQGVLGLSVRKDKKGGRVPGGEVMSTRKDISFGTFRIVMQTSAVPGSLASVSLTVDPTSSISLLLPSRLSPQALLTASMNPPQTDALGNPSTKSSQSLDVGGDPSAGWHEYRIDWLPTRTDILVDGRLLTSLTPPTTFNSSGGSVFALSHFGPGSTVSGTPPTIDATFSVLSVRLFFNSSDKARNDAYVSRCNSATNAGKDRRVCDTDSVVGTILSANDAASSGGGDQGIPSE</sequence>
<dbReference type="SUPFAM" id="SSF49899">
    <property type="entry name" value="Concanavalin A-like lectins/glucanases"/>
    <property type="match status" value="1"/>
</dbReference>
<dbReference type="InterPro" id="IPR000757">
    <property type="entry name" value="Beta-glucanase-like"/>
</dbReference>
<evidence type="ECO:0000256" key="2">
    <source>
        <dbReference type="SAM" id="SignalP"/>
    </source>
</evidence>
<keyword evidence="2" id="KW-0732">Signal</keyword>
<dbReference type="InterPro" id="IPR013320">
    <property type="entry name" value="ConA-like_dom_sf"/>
</dbReference>
<feature type="domain" description="GH16" evidence="3">
    <location>
        <begin position="69"/>
        <end position="274"/>
    </location>
</feature>
<keyword evidence="4" id="KW-0378">Hydrolase</keyword>
<evidence type="ECO:0000256" key="1">
    <source>
        <dbReference type="SAM" id="MobiDB-lite"/>
    </source>
</evidence>
<dbReference type="PANTHER" id="PTHR38121:SF2">
    <property type="entry name" value="ACYLTRANSFERASE 3 DOMAIN-CONTAINING PROTEIN"/>
    <property type="match status" value="1"/>
</dbReference>
<name>A0A139B0B4_GONPJ</name>
<proteinExistence type="predicted"/>
<protein>
    <submittedName>
        <fullName evidence="4">Glycoside hydrolase family 16 protein</fullName>
    </submittedName>
</protein>
<dbReference type="OMA" id="SAGWHEY"/>
<dbReference type="GO" id="GO:0004553">
    <property type="term" value="F:hydrolase activity, hydrolyzing O-glycosyl compounds"/>
    <property type="evidence" value="ECO:0007669"/>
    <property type="project" value="InterPro"/>
</dbReference>
<accession>A0A139B0B4</accession>
<keyword evidence="5" id="KW-1185">Reference proteome</keyword>